<dbReference type="EMBL" id="RFDI01000952">
    <property type="protein sequence ID" value="RSR51509.1"/>
    <property type="molecule type" value="Genomic_DNA"/>
</dbReference>
<evidence type="ECO:0000313" key="1">
    <source>
        <dbReference type="EMBL" id="RSR51509.1"/>
    </source>
</evidence>
<feature type="non-terminal residue" evidence="1">
    <location>
        <position position="1"/>
    </location>
</feature>
<protein>
    <submittedName>
        <fullName evidence="1">LysR family transcriptional regulator</fullName>
    </submittedName>
</protein>
<organism evidence="1 2">
    <name type="scientific">Acinetobacter baumannii</name>
    <dbReference type="NCBI Taxonomy" id="470"/>
    <lineage>
        <taxon>Bacteria</taxon>
        <taxon>Pseudomonadati</taxon>
        <taxon>Pseudomonadota</taxon>
        <taxon>Gammaproteobacteria</taxon>
        <taxon>Moraxellales</taxon>
        <taxon>Moraxellaceae</taxon>
        <taxon>Acinetobacter</taxon>
        <taxon>Acinetobacter calcoaceticus/baumannii complex</taxon>
    </lineage>
</organism>
<reference evidence="1 2" key="1">
    <citation type="submission" date="2018-10" db="EMBL/GenBank/DDBJ databases">
        <title>GWAS and RNA-Seq identify cryptic mechanisms of antimicrobial resistance in Acinetobacter baumannii.</title>
        <authorList>
            <person name="Sahl J.W."/>
        </authorList>
    </citation>
    <scope>NUCLEOTIDE SEQUENCE [LARGE SCALE GENOMIC DNA]</scope>
    <source>
        <strain evidence="1 2">TG28175</strain>
    </source>
</reference>
<name>A0A3R9U9I6_ACIBA</name>
<proteinExistence type="predicted"/>
<gene>
    <name evidence="1" type="ORF">EA686_16325</name>
</gene>
<dbReference type="Proteomes" id="UP000280073">
    <property type="component" value="Unassembled WGS sequence"/>
</dbReference>
<dbReference type="AlphaFoldDB" id="A0A3R9U9I6"/>
<evidence type="ECO:0000313" key="2">
    <source>
        <dbReference type="Proteomes" id="UP000280073"/>
    </source>
</evidence>
<accession>A0A3R9U9I6</accession>
<comment type="caution">
    <text evidence="1">The sequence shown here is derived from an EMBL/GenBank/DDBJ whole genome shotgun (WGS) entry which is preliminary data.</text>
</comment>
<sequence length="35" mass="4226">PFWQLTRPLYMLVHRQKYQGPGLKAFLKFCDEDQA</sequence>